<evidence type="ECO:0000313" key="2">
    <source>
        <dbReference type="Proteomes" id="UP000270873"/>
    </source>
</evidence>
<accession>A0A658KK82</accession>
<proteinExistence type="predicted"/>
<reference evidence="1 2" key="1">
    <citation type="submission" date="2018-08" db="EMBL/GenBank/DDBJ databases">
        <title>Recombination of ecologically and evolutionarily significant loci maintains genetic cohesion in the Pseudomonas syringae species complex.</title>
        <authorList>
            <person name="Dillon M."/>
            <person name="Thakur S."/>
            <person name="Almeida R.N.D."/>
            <person name="Weir B.S."/>
            <person name="Guttman D.S."/>
        </authorList>
    </citation>
    <scope>NUCLEOTIDE SEQUENCE [LARGE SCALE GENOMIC DNA]</scope>
    <source>
        <strain evidence="1 2">ICMP 7847</strain>
    </source>
</reference>
<dbReference type="Proteomes" id="UP000270873">
    <property type="component" value="Unassembled WGS sequence"/>
</dbReference>
<comment type="caution">
    <text evidence="1">The sequence shown here is derived from an EMBL/GenBank/DDBJ whole genome shotgun (WGS) entry which is preliminary data.</text>
</comment>
<gene>
    <name evidence="1" type="ORF">ALP66_102019</name>
</gene>
<evidence type="ECO:0000313" key="1">
    <source>
        <dbReference type="EMBL" id="RMS53446.1"/>
    </source>
</evidence>
<sequence length="58" mass="6586">MFTCALDQNIDADGDLYRPCCKKLSNFYKASAGKALETEVMGNRHTLRSQKIFKSGRR</sequence>
<organism evidence="1 2">
    <name type="scientific">Pseudomonas amygdali pv. photiniae</name>
    <dbReference type="NCBI Taxonomy" id="251724"/>
    <lineage>
        <taxon>Bacteria</taxon>
        <taxon>Pseudomonadati</taxon>
        <taxon>Pseudomonadota</taxon>
        <taxon>Gammaproteobacteria</taxon>
        <taxon>Pseudomonadales</taxon>
        <taxon>Pseudomonadaceae</taxon>
        <taxon>Pseudomonas</taxon>
        <taxon>Pseudomonas amygdali</taxon>
    </lineage>
</organism>
<name>A0A658KK82_PSEA0</name>
<protein>
    <submittedName>
        <fullName evidence="1">Uncharacterized protein</fullName>
    </submittedName>
</protein>
<feature type="non-terminal residue" evidence="1">
    <location>
        <position position="58"/>
    </location>
</feature>
<dbReference type="EMBL" id="RBSP01000130">
    <property type="protein sequence ID" value="RMS53446.1"/>
    <property type="molecule type" value="Genomic_DNA"/>
</dbReference>
<dbReference type="AlphaFoldDB" id="A0A658KK82"/>